<dbReference type="Pfam" id="PF21317">
    <property type="entry name" value="BetaGal_ABD_1"/>
    <property type="match status" value="1"/>
</dbReference>
<gene>
    <name evidence="12" type="ORF">CYMTET_32742</name>
</gene>
<dbReference type="Pfam" id="PF01301">
    <property type="entry name" value="Glyco_hydro_35"/>
    <property type="match status" value="1"/>
</dbReference>
<evidence type="ECO:0000256" key="1">
    <source>
        <dbReference type="ARBA" id="ARBA00001412"/>
    </source>
</evidence>
<dbReference type="InterPro" id="IPR008979">
    <property type="entry name" value="Galactose-bd-like_sf"/>
</dbReference>
<dbReference type="InterPro" id="IPR019801">
    <property type="entry name" value="Glyco_hydro_35_CS"/>
</dbReference>
<comment type="similarity">
    <text evidence="2 7">Belongs to the glycosyl hydrolase 35 family.</text>
</comment>
<dbReference type="PRINTS" id="PR00742">
    <property type="entry name" value="GLHYDRLASE35"/>
</dbReference>
<keyword evidence="8" id="KW-0732">Signal</keyword>
<dbReference type="Gene3D" id="2.60.120.260">
    <property type="entry name" value="Galactose-binding domain-like"/>
    <property type="match status" value="2"/>
</dbReference>
<proteinExistence type="inferred from homology"/>
<comment type="catalytic activity">
    <reaction evidence="1 6">
        <text>Hydrolysis of terminal non-reducing beta-D-galactose residues in beta-D-galactosides.</text>
        <dbReference type="EC" id="3.2.1.23"/>
    </reaction>
</comment>
<dbReference type="GO" id="GO:0004565">
    <property type="term" value="F:beta-galactosidase activity"/>
    <property type="evidence" value="ECO:0007669"/>
    <property type="project" value="UniProtKB-EC"/>
</dbReference>
<evidence type="ECO:0000259" key="11">
    <source>
        <dbReference type="Pfam" id="PF21467"/>
    </source>
</evidence>
<sequence>MLRGVHIQLLAWLFASSVFNVVAFAVASEIDDVQNAYPQNALSLEAVYQNSFGTDGKGNFALDGKPHRILSGSIHYWRIPHAYWEHRLSMLRDVGLNTVETYVPWFLHERFPGNFSFQGDLDVEKFVGVAHSLGLLVILRPGPYICSEVDLGGLPSWLLREDGMRLRSSHQGFLAATNLYLAELLPRMAPLQYDRGGPIIAMQLENEFGKFGPDPKYMRHLHDAFRAHDITCMLMTCDFGTPQELDRGSEKGALPTVNFGPQAWSPAPAKALALLRKFLRLTRKDGQAPLMVMEMWAGWFDYWGEGHARVETEAVVGMMEEALEEGASFNLYMFHGGTNFGFTAGAHMMGPGKDYTSFTTSYDYDAAVMEDGRPSAKFLPMQRLLRSYHSEEHKARWPPLKEAPTPPPRRGYGRIVFTHWSPLLTCPAALPDPIRRGDPLPMERLPLHPGSGQRQGFLLYRTNLTSERIAGKFLELTRMADRAQVFVSYASATANASGEVRLAGKVMHRGGADSNLVSRQMGAAPSRKMRVTVPQGGARLDILVENLGRVTLGPAEQMHELKGLLGPVTLGGSKLPGDWDMYPLEMEEEYVAQVIAEGCWRKLPSLDAGAPSPSMPALSPGGSPVFLYGTLHLSAGTPIADTFLDTTGWRKGVVFINGFNIGRYWERGPQRRLYVPATLLKEGANHILLFEQEGITPSPKPLKSPVECEELGKCDADAMFDGPRWVHLFGKPQFSKTPQMSIPYM</sequence>
<dbReference type="PROSITE" id="PS01182">
    <property type="entry name" value="GLYCOSYL_HYDROL_F35"/>
    <property type="match status" value="1"/>
</dbReference>
<feature type="domain" description="Beta-galactosidase 1-like first all-beta" evidence="10">
    <location>
        <begin position="527"/>
        <end position="585"/>
    </location>
</feature>
<keyword evidence="4 6" id="KW-0378">Hydrolase</keyword>
<reference evidence="12 13" key="1">
    <citation type="journal article" date="2015" name="Genome Biol. Evol.">
        <title>Comparative Genomics of a Bacterivorous Green Alga Reveals Evolutionary Causalities and Consequences of Phago-Mixotrophic Mode of Nutrition.</title>
        <authorList>
            <person name="Burns J.A."/>
            <person name="Paasch A."/>
            <person name="Narechania A."/>
            <person name="Kim E."/>
        </authorList>
    </citation>
    <scope>NUCLEOTIDE SEQUENCE [LARGE SCALE GENOMIC DNA]</scope>
    <source>
        <strain evidence="12 13">PLY_AMNH</strain>
    </source>
</reference>
<evidence type="ECO:0000259" key="10">
    <source>
        <dbReference type="Pfam" id="PF21317"/>
    </source>
</evidence>
<evidence type="ECO:0000256" key="5">
    <source>
        <dbReference type="ARBA" id="ARBA00023295"/>
    </source>
</evidence>
<dbReference type="AlphaFoldDB" id="A0AAE0FEG7"/>
<dbReference type="Gene3D" id="3.20.20.80">
    <property type="entry name" value="Glycosidases"/>
    <property type="match status" value="1"/>
</dbReference>
<dbReference type="Proteomes" id="UP001190700">
    <property type="component" value="Unassembled WGS sequence"/>
</dbReference>
<name>A0AAE0FEG7_9CHLO</name>
<evidence type="ECO:0000256" key="6">
    <source>
        <dbReference type="RuleBase" id="RU000675"/>
    </source>
</evidence>
<feature type="chain" id="PRO_5042135882" description="Beta-galactosidase" evidence="8">
    <location>
        <begin position="28"/>
        <end position="745"/>
    </location>
</feature>
<dbReference type="InterPro" id="IPR001944">
    <property type="entry name" value="Glycoside_Hdrlase_35"/>
</dbReference>
<keyword evidence="13" id="KW-1185">Reference proteome</keyword>
<evidence type="ECO:0000256" key="4">
    <source>
        <dbReference type="ARBA" id="ARBA00022801"/>
    </source>
</evidence>
<feature type="domain" description="Glycoside hydrolase 35 catalytic" evidence="9">
    <location>
        <begin position="60"/>
        <end position="386"/>
    </location>
</feature>
<evidence type="ECO:0000256" key="2">
    <source>
        <dbReference type="ARBA" id="ARBA00009809"/>
    </source>
</evidence>
<evidence type="ECO:0000256" key="8">
    <source>
        <dbReference type="SAM" id="SignalP"/>
    </source>
</evidence>
<evidence type="ECO:0000259" key="9">
    <source>
        <dbReference type="Pfam" id="PF01301"/>
    </source>
</evidence>
<dbReference type="GO" id="GO:0005975">
    <property type="term" value="P:carbohydrate metabolic process"/>
    <property type="evidence" value="ECO:0007669"/>
    <property type="project" value="InterPro"/>
</dbReference>
<evidence type="ECO:0000256" key="3">
    <source>
        <dbReference type="ARBA" id="ARBA00012756"/>
    </source>
</evidence>
<dbReference type="PANTHER" id="PTHR23421">
    <property type="entry name" value="BETA-GALACTOSIDASE RELATED"/>
    <property type="match status" value="1"/>
</dbReference>
<dbReference type="EMBL" id="LGRX02019731">
    <property type="protein sequence ID" value="KAK3258205.1"/>
    <property type="molecule type" value="Genomic_DNA"/>
</dbReference>
<dbReference type="InterPro" id="IPR048913">
    <property type="entry name" value="BetaGal_gal-bd"/>
</dbReference>
<dbReference type="SUPFAM" id="SSF49785">
    <property type="entry name" value="Galactose-binding domain-like"/>
    <property type="match status" value="1"/>
</dbReference>
<accession>A0AAE0FEG7</accession>
<feature type="domain" description="Beta-galactosidase galactose-binding" evidence="11">
    <location>
        <begin position="624"/>
        <end position="685"/>
    </location>
</feature>
<organism evidence="12 13">
    <name type="scientific">Cymbomonas tetramitiformis</name>
    <dbReference type="NCBI Taxonomy" id="36881"/>
    <lineage>
        <taxon>Eukaryota</taxon>
        <taxon>Viridiplantae</taxon>
        <taxon>Chlorophyta</taxon>
        <taxon>Pyramimonadophyceae</taxon>
        <taxon>Pyramimonadales</taxon>
        <taxon>Pyramimonadaceae</taxon>
        <taxon>Cymbomonas</taxon>
    </lineage>
</organism>
<dbReference type="InterPro" id="IPR031330">
    <property type="entry name" value="Gly_Hdrlase_35_cat"/>
</dbReference>
<dbReference type="EC" id="3.2.1.23" evidence="3 6"/>
<comment type="caution">
    <text evidence="12">The sequence shown here is derived from an EMBL/GenBank/DDBJ whole genome shotgun (WGS) entry which is preliminary data.</text>
</comment>
<evidence type="ECO:0000256" key="7">
    <source>
        <dbReference type="RuleBase" id="RU003679"/>
    </source>
</evidence>
<protein>
    <recommendedName>
        <fullName evidence="3 6">Beta-galactosidase</fullName>
        <ecNumber evidence="3 6">3.2.1.23</ecNumber>
    </recommendedName>
</protein>
<feature type="signal peptide" evidence="8">
    <location>
        <begin position="1"/>
        <end position="27"/>
    </location>
</feature>
<keyword evidence="5 6" id="KW-0326">Glycosidase</keyword>
<evidence type="ECO:0000313" key="13">
    <source>
        <dbReference type="Proteomes" id="UP001190700"/>
    </source>
</evidence>
<dbReference type="InterPro" id="IPR017853">
    <property type="entry name" value="GH"/>
</dbReference>
<dbReference type="SUPFAM" id="SSF51445">
    <property type="entry name" value="(Trans)glycosidases"/>
    <property type="match status" value="1"/>
</dbReference>
<evidence type="ECO:0000313" key="12">
    <source>
        <dbReference type="EMBL" id="KAK3258205.1"/>
    </source>
</evidence>
<dbReference type="Pfam" id="PF21467">
    <property type="entry name" value="BetaGal_gal-bd"/>
    <property type="match status" value="1"/>
</dbReference>
<dbReference type="InterPro" id="IPR048912">
    <property type="entry name" value="BetaGal1-like_ABD1"/>
</dbReference>